<dbReference type="EMBL" id="WBOF01000003">
    <property type="protein sequence ID" value="MQS16611.1"/>
    <property type="molecule type" value="Genomic_DNA"/>
</dbReference>
<protein>
    <submittedName>
        <fullName evidence="1">Uncharacterized protein</fullName>
    </submittedName>
</protein>
<comment type="caution">
    <text evidence="1">The sequence shown here is derived from an EMBL/GenBank/DDBJ whole genome shotgun (WGS) entry which is preliminary data.</text>
</comment>
<dbReference type="AlphaFoldDB" id="A0A6N7KYV3"/>
<keyword evidence="2" id="KW-1185">Reference proteome</keyword>
<proteinExistence type="predicted"/>
<dbReference type="OrthoDB" id="4241644at2"/>
<reference evidence="1 2" key="1">
    <citation type="submission" date="2019-09" db="EMBL/GenBank/DDBJ databases">
        <title>Genome Sequences of Streptomyces kaniharaensis ATCC 21070.</title>
        <authorList>
            <person name="Zhu W."/>
            <person name="De Crecy-Lagard V."/>
            <person name="Richards N.G."/>
        </authorList>
    </citation>
    <scope>NUCLEOTIDE SEQUENCE [LARGE SCALE GENOMIC DNA]</scope>
    <source>
        <strain evidence="1 2">SF-557</strain>
    </source>
</reference>
<accession>A0A6N7KYV3</accession>
<name>A0A6N7KYV3_9ACTN</name>
<dbReference type="Proteomes" id="UP000450000">
    <property type="component" value="Unassembled WGS sequence"/>
</dbReference>
<evidence type="ECO:0000313" key="2">
    <source>
        <dbReference type="Proteomes" id="UP000450000"/>
    </source>
</evidence>
<sequence>MPTTPSPWQPALDRLLAIRLPVDPGEADLPDDVAYEVWDAVRDLIEARGSSDIAELVADAAATGALTNQEAALYLNIAAWCGTDDAAALQRTLNGWVRTADDRTRLAVALLHQMHMSPAPGEVVPRQHLTEIAHRYPELRELCAYHLAARPAD</sequence>
<evidence type="ECO:0000313" key="1">
    <source>
        <dbReference type="EMBL" id="MQS16611.1"/>
    </source>
</evidence>
<dbReference type="RefSeq" id="WP_153467882.1">
    <property type="nucleotide sequence ID" value="NZ_WBOF01000003.1"/>
</dbReference>
<gene>
    <name evidence="1" type="ORF">F7Q99_31605</name>
</gene>
<organism evidence="1 2">
    <name type="scientific">Streptomyces kaniharaensis</name>
    <dbReference type="NCBI Taxonomy" id="212423"/>
    <lineage>
        <taxon>Bacteria</taxon>
        <taxon>Bacillati</taxon>
        <taxon>Actinomycetota</taxon>
        <taxon>Actinomycetes</taxon>
        <taxon>Kitasatosporales</taxon>
        <taxon>Streptomycetaceae</taxon>
        <taxon>Streptomyces</taxon>
    </lineage>
</organism>